<evidence type="ECO:0000256" key="3">
    <source>
        <dbReference type="ARBA" id="ARBA00023125"/>
    </source>
</evidence>
<comment type="caution">
    <text evidence="8">The sequence shown here is derived from an EMBL/GenBank/DDBJ whole genome shotgun (WGS) entry which is preliminary data.</text>
</comment>
<dbReference type="PANTHER" id="PTHR31072:SF218">
    <property type="entry name" value="TRANSCRIPTION FACTOR TCP11-RELATED"/>
    <property type="match status" value="1"/>
</dbReference>
<comment type="subcellular location">
    <subcellularLocation>
        <location evidence="1">Nucleus</location>
    </subcellularLocation>
</comment>
<evidence type="ECO:0000313" key="8">
    <source>
        <dbReference type="EMBL" id="KAK7324920.1"/>
    </source>
</evidence>
<dbReference type="Proteomes" id="UP001367508">
    <property type="component" value="Unassembled WGS sequence"/>
</dbReference>
<evidence type="ECO:0000313" key="9">
    <source>
        <dbReference type="Proteomes" id="UP001367508"/>
    </source>
</evidence>
<dbReference type="GO" id="GO:0005634">
    <property type="term" value="C:nucleus"/>
    <property type="evidence" value="ECO:0007669"/>
    <property type="project" value="UniProtKB-SubCell"/>
</dbReference>
<evidence type="ECO:0000256" key="2">
    <source>
        <dbReference type="ARBA" id="ARBA00023015"/>
    </source>
</evidence>
<name>A0AAN9Q505_CANGL</name>
<dbReference type="GO" id="GO:0043565">
    <property type="term" value="F:sequence-specific DNA binding"/>
    <property type="evidence" value="ECO:0007669"/>
    <property type="project" value="TreeGrafter"/>
</dbReference>
<dbReference type="InterPro" id="IPR017887">
    <property type="entry name" value="TF_TCP_subgr"/>
</dbReference>
<proteinExistence type="predicted"/>
<evidence type="ECO:0000256" key="5">
    <source>
        <dbReference type="ARBA" id="ARBA00023242"/>
    </source>
</evidence>
<keyword evidence="2" id="KW-0805">Transcription regulation</keyword>
<protein>
    <recommendedName>
        <fullName evidence="7">TCP domain-containing protein</fullName>
    </recommendedName>
</protein>
<evidence type="ECO:0000256" key="1">
    <source>
        <dbReference type="ARBA" id="ARBA00004123"/>
    </source>
</evidence>
<evidence type="ECO:0000256" key="6">
    <source>
        <dbReference type="SAM" id="MobiDB-lite"/>
    </source>
</evidence>
<reference evidence="8 9" key="1">
    <citation type="submission" date="2024-01" db="EMBL/GenBank/DDBJ databases">
        <title>The genomes of 5 underutilized Papilionoideae crops provide insights into root nodulation and disease resistanc.</title>
        <authorList>
            <person name="Jiang F."/>
        </authorList>
    </citation>
    <scope>NUCLEOTIDE SEQUENCE [LARGE SCALE GENOMIC DNA]</scope>
    <source>
        <strain evidence="8">LVBAO_FW01</strain>
        <tissue evidence="8">Leaves</tissue>
    </source>
</reference>
<dbReference type="AlphaFoldDB" id="A0AAN9Q505"/>
<feature type="compositionally biased region" description="Basic and acidic residues" evidence="6">
    <location>
        <begin position="61"/>
        <end position="72"/>
    </location>
</feature>
<organism evidence="8 9">
    <name type="scientific">Canavalia gladiata</name>
    <name type="common">Sword bean</name>
    <name type="synonym">Dolichos gladiatus</name>
    <dbReference type="NCBI Taxonomy" id="3824"/>
    <lineage>
        <taxon>Eukaryota</taxon>
        <taxon>Viridiplantae</taxon>
        <taxon>Streptophyta</taxon>
        <taxon>Embryophyta</taxon>
        <taxon>Tracheophyta</taxon>
        <taxon>Spermatophyta</taxon>
        <taxon>Magnoliopsida</taxon>
        <taxon>eudicotyledons</taxon>
        <taxon>Gunneridae</taxon>
        <taxon>Pentapetalae</taxon>
        <taxon>rosids</taxon>
        <taxon>fabids</taxon>
        <taxon>Fabales</taxon>
        <taxon>Fabaceae</taxon>
        <taxon>Papilionoideae</taxon>
        <taxon>50 kb inversion clade</taxon>
        <taxon>NPAAA clade</taxon>
        <taxon>indigoferoid/millettioid clade</taxon>
        <taxon>Phaseoleae</taxon>
        <taxon>Canavalia</taxon>
    </lineage>
</organism>
<feature type="region of interest" description="Disordered" evidence="6">
    <location>
        <begin position="1"/>
        <end position="72"/>
    </location>
</feature>
<keyword evidence="9" id="KW-1185">Reference proteome</keyword>
<evidence type="ECO:0000256" key="4">
    <source>
        <dbReference type="ARBA" id="ARBA00023163"/>
    </source>
</evidence>
<dbReference type="Pfam" id="PF03634">
    <property type="entry name" value="TCP"/>
    <property type="match status" value="1"/>
</dbReference>
<keyword evidence="3" id="KW-0238">DNA-binding</keyword>
<keyword evidence="5" id="KW-0539">Nucleus</keyword>
<dbReference type="PANTHER" id="PTHR31072">
    <property type="entry name" value="TRANSCRIPTION FACTOR TCP4-RELATED"/>
    <property type="match status" value="1"/>
</dbReference>
<sequence>MGSMSNINTERGYDYSVKEGPPVEKTQMGSTSTTTTEMGYDSCPVKETPPVMKTKRTGSRCNKDRHSKVDGRDRRVRLSTICAARIFQLTRELGNKTDGETIEWLLHQAEPSIIAATGSGILPSNSNPVPPDVVTGEDANLVTNSAEVRTEQPVPIVEFELDWLQQSDLEFFDN</sequence>
<dbReference type="PROSITE" id="PS51369">
    <property type="entry name" value="TCP"/>
    <property type="match status" value="1"/>
</dbReference>
<accession>A0AAN9Q505</accession>
<dbReference type="GO" id="GO:0003700">
    <property type="term" value="F:DNA-binding transcription factor activity"/>
    <property type="evidence" value="ECO:0007669"/>
    <property type="project" value="InterPro"/>
</dbReference>
<gene>
    <name evidence="8" type="ORF">VNO77_28866</name>
</gene>
<dbReference type="EMBL" id="JAYMYQ010000006">
    <property type="protein sequence ID" value="KAK7324920.1"/>
    <property type="molecule type" value="Genomic_DNA"/>
</dbReference>
<keyword evidence="4" id="KW-0804">Transcription</keyword>
<evidence type="ECO:0000259" key="7">
    <source>
        <dbReference type="PROSITE" id="PS51369"/>
    </source>
</evidence>
<feature type="domain" description="TCP" evidence="7">
    <location>
        <begin position="62"/>
        <end position="116"/>
    </location>
</feature>
<dbReference type="InterPro" id="IPR005333">
    <property type="entry name" value="Transcription_factor_TCP"/>
</dbReference>